<sequence length="642" mass="70688">MEQTITQKTRLPLVGDTRSNKADIDIEAELKAFEEAERERLGIKAERRQWVDGMLKPKMTKKERDNVTLLISGLTAAQDFLCEGALKGLGYNVHYFGMSDNAGLQAGKEFGNRGQCNPTYFTVGGLVKHLIDLRDKQGIPTEDIIKNYVFLTAGACGPCRFGMYVTEYRKALRDAGFDGFRVMLFQQTGGLSQATGDDVGLEMNPAFFIGIIKAIVCGDTLNALGYRIRPYEVEPGATNRAMESAKRILYKALYEQTNVFRALYEARKEFEAVRVDKLRPKAKTSIIGEFWAMTTEGDGNYALQRFLESEGGENDIQLTTAWLLYNIWECARDTRERRDLRGADEGNYGLAGLDEFGVAKRLATMRLAEGALRVGFQAFALPLGLFDYHLPDMELVADVAKDYYSNDLRGGEGHMEVGKLIVNAVKSKAHVTVSVKPFGCMPSSGVSDGVQSLITSRYPGTIFCAVETSGDGATNFYSRIQMYMFKARILAEQELARAYEEAGVTEAEVRAFLEKNPKYASPLHHAPHRVAGSAANLVYEVAPLIKQTAGERAVVKAKAAAGALRDAVKAAPARAKAATEFLTDPETLSRAREDVALVRDLLAGKAAERFSPLVKRLAGKAYFENNPEVSHTVHSVEPIAAE</sequence>
<dbReference type="PANTHER" id="PTHR32329:SF2">
    <property type="entry name" value="BIFUNCTIONAL PROTEIN [INCLUDES 2-HYDROXYACYL-COA DEHYDRATASE (N-TER) AND ITS ACTIVATOR DOMAIN (C_TERM)"/>
    <property type="match status" value="1"/>
</dbReference>
<dbReference type="InterPro" id="IPR051805">
    <property type="entry name" value="Dehydratase_Activator_Redct"/>
</dbReference>
<dbReference type="PANTHER" id="PTHR32329">
    <property type="entry name" value="BIFUNCTIONAL PROTEIN [INCLUDES 2-HYDROXYACYL-COA DEHYDRATASE (N-TER) AND ITS ACTIVATOR DOMAIN (C_TERM)-RELATED"/>
    <property type="match status" value="1"/>
</dbReference>
<gene>
    <name evidence="1" type="ORF">BE17_19420</name>
</gene>
<reference evidence="1 2" key="1">
    <citation type="submission" date="2014-02" db="EMBL/GenBank/DDBJ databases">
        <title>The small core and large imbalanced accessory genome model reveals a collaborative survival strategy of Sorangium cellulosum strains in nature.</title>
        <authorList>
            <person name="Han K."/>
            <person name="Peng R."/>
            <person name="Blom J."/>
            <person name="Li Y.-Z."/>
        </authorList>
    </citation>
    <scope>NUCLEOTIDE SEQUENCE [LARGE SCALE GENOMIC DNA]</scope>
    <source>
        <strain evidence="1 2">So0011-07</strain>
    </source>
</reference>
<protein>
    <submittedName>
        <fullName evidence="1">2-hydroxyglutaryl-CoA dehydratase</fullName>
    </submittedName>
</protein>
<proteinExistence type="predicted"/>
<accession>A0A150R9N1</accession>
<organism evidence="1 2">
    <name type="scientific">Sorangium cellulosum</name>
    <name type="common">Polyangium cellulosum</name>
    <dbReference type="NCBI Taxonomy" id="56"/>
    <lineage>
        <taxon>Bacteria</taxon>
        <taxon>Pseudomonadati</taxon>
        <taxon>Myxococcota</taxon>
        <taxon>Polyangia</taxon>
        <taxon>Polyangiales</taxon>
        <taxon>Polyangiaceae</taxon>
        <taxon>Sorangium</taxon>
    </lineage>
</organism>
<dbReference type="AlphaFoldDB" id="A0A150R9N1"/>
<comment type="caution">
    <text evidence="1">The sequence shown here is derived from an EMBL/GenBank/DDBJ whole genome shotgun (WGS) entry which is preliminary data.</text>
</comment>
<evidence type="ECO:0000313" key="1">
    <source>
        <dbReference type="EMBL" id="KYF76861.1"/>
    </source>
</evidence>
<dbReference type="Proteomes" id="UP000075635">
    <property type="component" value="Unassembled WGS sequence"/>
</dbReference>
<name>A0A150R9N1_SORCE</name>
<evidence type="ECO:0000313" key="2">
    <source>
        <dbReference type="Proteomes" id="UP000075635"/>
    </source>
</evidence>
<dbReference type="EMBL" id="JEMB01002971">
    <property type="protein sequence ID" value="KYF76861.1"/>
    <property type="molecule type" value="Genomic_DNA"/>
</dbReference>